<dbReference type="PANTHER" id="PTHR33830">
    <property type="entry name" value="DEFENSIN-LIKE PROTEIN 184-RELATED"/>
    <property type="match status" value="1"/>
</dbReference>
<proteinExistence type="inferred from homology"/>
<feature type="signal peptide" evidence="5">
    <location>
        <begin position="1"/>
        <end position="24"/>
    </location>
</feature>
<dbReference type="FunCoup" id="I1IEM7">
    <property type="interactions" value="6"/>
</dbReference>
<dbReference type="GO" id="GO:0050832">
    <property type="term" value="P:defense response to fungus"/>
    <property type="evidence" value="ECO:0007669"/>
    <property type="project" value="UniProtKB-KW"/>
</dbReference>
<dbReference type="HOGENOM" id="CLU_179565_0_0_1"/>
<evidence type="ECO:0000256" key="2">
    <source>
        <dbReference type="ARBA" id="ARBA00022529"/>
    </source>
</evidence>
<name>I1IEM7_BRADI</name>
<evidence type="ECO:0000313" key="6">
    <source>
        <dbReference type="EMBL" id="KQK01653.1"/>
    </source>
</evidence>
<evidence type="ECO:0000313" key="8">
    <source>
        <dbReference type="Proteomes" id="UP000008810"/>
    </source>
</evidence>
<dbReference type="EMBL" id="CM000882">
    <property type="protein sequence ID" value="KQK01653.1"/>
    <property type="molecule type" value="Genomic_DNA"/>
</dbReference>
<accession>I1IEM7</accession>
<keyword evidence="4" id="KW-0611">Plant defense</keyword>
<reference evidence="6 7" key="1">
    <citation type="journal article" date="2010" name="Nature">
        <title>Genome sequencing and analysis of the model grass Brachypodium distachyon.</title>
        <authorList>
            <consortium name="International Brachypodium Initiative"/>
        </authorList>
    </citation>
    <scope>NUCLEOTIDE SEQUENCE [LARGE SCALE GENOMIC DNA]</scope>
    <source>
        <strain evidence="6 7">Bd21</strain>
    </source>
</reference>
<reference evidence="7" key="3">
    <citation type="submission" date="2018-08" db="UniProtKB">
        <authorList>
            <consortium name="EnsemblPlants"/>
        </authorList>
    </citation>
    <scope>IDENTIFICATION</scope>
    <source>
        <strain evidence="7">cv. Bd21</strain>
    </source>
</reference>
<dbReference type="eggNOG" id="ENOG502R3RT">
    <property type="taxonomic scope" value="Eukaryota"/>
</dbReference>
<dbReference type="Gramene" id="KQK01653">
    <property type="protein sequence ID" value="KQK01653"/>
    <property type="gene ID" value="BRADI_3g57340v3"/>
</dbReference>
<dbReference type="GO" id="GO:0031640">
    <property type="term" value="P:killing of cells of another organism"/>
    <property type="evidence" value="ECO:0007669"/>
    <property type="project" value="UniProtKB-KW"/>
</dbReference>
<sequence>MKSCQAALLLLLALVLVASSPAMAAQCSDPEHTCYQFIKRGPCDAGRCMSDCAAAYNNAGEGQCFPQGCRCSYCCNKPRLQGTTAYVDRCPPMIGVTVICAD</sequence>
<comment type="similarity">
    <text evidence="1">Belongs to the DEFL family.</text>
</comment>
<evidence type="ECO:0000256" key="4">
    <source>
        <dbReference type="ARBA" id="ARBA00022821"/>
    </source>
</evidence>
<evidence type="ECO:0000256" key="3">
    <source>
        <dbReference type="ARBA" id="ARBA00022577"/>
    </source>
</evidence>
<dbReference type="OMA" id="AKCTTEY"/>
<keyword evidence="2" id="KW-0929">Antimicrobial</keyword>
<dbReference type="InterPro" id="IPR010851">
    <property type="entry name" value="DEFL"/>
</dbReference>
<dbReference type="Proteomes" id="UP000008810">
    <property type="component" value="Chromosome 3"/>
</dbReference>
<dbReference type="InParanoid" id="I1IEM7"/>
<organism evidence="6">
    <name type="scientific">Brachypodium distachyon</name>
    <name type="common">Purple false brome</name>
    <name type="synonym">Trachynia distachya</name>
    <dbReference type="NCBI Taxonomy" id="15368"/>
    <lineage>
        <taxon>Eukaryota</taxon>
        <taxon>Viridiplantae</taxon>
        <taxon>Streptophyta</taxon>
        <taxon>Embryophyta</taxon>
        <taxon>Tracheophyta</taxon>
        <taxon>Spermatophyta</taxon>
        <taxon>Magnoliopsida</taxon>
        <taxon>Liliopsida</taxon>
        <taxon>Poales</taxon>
        <taxon>Poaceae</taxon>
        <taxon>BOP clade</taxon>
        <taxon>Pooideae</taxon>
        <taxon>Stipodae</taxon>
        <taxon>Brachypodieae</taxon>
        <taxon>Brachypodium</taxon>
    </lineage>
</organism>
<gene>
    <name evidence="6" type="ORF">BRADI_3g57340v3</name>
</gene>
<reference evidence="6" key="2">
    <citation type="submission" date="2017-06" db="EMBL/GenBank/DDBJ databases">
        <title>WGS assembly of Brachypodium distachyon.</title>
        <authorList>
            <consortium name="The International Brachypodium Initiative"/>
            <person name="Lucas S."/>
            <person name="Harmon-Smith M."/>
            <person name="Lail K."/>
            <person name="Tice H."/>
            <person name="Grimwood J."/>
            <person name="Bruce D."/>
            <person name="Barry K."/>
            <person name="Shu S."/>
            <person name="Lindquist E."/>
            <person name="Wang M."/>
            <person name="Pitluck S."/>
            <person name="Vogel J.P."/>
            <person name="Garvin D.F."/>
            <person name="Mockler T.C."/>
            <person name="Schmutz J."/>
            <person name="Rokhsar D."/>
            <person name="Bevan M.W."/>
        </authorList>
    </citation>
    <scope>NUCLEOTIDE SEQUENCE</scope>
    <source>
        <strain evidence="6">Bd21</strain>
    </source>
</reference>
<dbReference type="PANTHER" id="PTHR33830:SF3">
    <property type="entry name" value="DEFENSIN-LIKE PROTEIN 127-RELATED"/>
    <property type="match status" value="1"/>
</dbReference>
<evidence type="ECO:0000313" key="7">
    <source>
        <dbReference type="EnsemblPlants" id="KQK01653"/>
    </source>
</evidence>
<dbReference type="OrthoDB" id="709880at2759"/>
<evidence type="ECO:0000256" key="5">
    <source>
        <dbReference type="SAM" id="SignalP"/>
    </source>
</evidence>
<keyword evidence="3" id="KW-0295">Fungicide</keyword>
<feature type="chain" id="PRO_5014095299" evidence="5">
    <location>
        <begin position="25"/>
        <end position="102"/>
    </location>
</feature>
<keyword evidence="5" id="KW-0732">Signal</keyword>
<dbReference type="EnsemblPlants" id="KQK01653">
    <property type="protein sequence ID" value="KQK01653"/>
    <property type="gene ID" value="BRADI_3g57340v3"/>
</dbReference>
<dbReference type="AlphaFoldDB" id="I1IEM7"/>
<keyword evidence="8" id="KW-1185">Reference proteome</keyword>
<protein>
    <submittedName>
        <fullName evidence="6 7">Uncharacterized protein</fullName>
    </submittedName>
</protein>
<evidence type="ECO:0000256" key="1">
    <source>
        <dbReference type="ARBA" id="ARBA00006722"/>
    </source>
</evidence>